<keyword evidence="3" id="KW-0812">Transmembrane</keyword>
<evidence type="ECO:0000256" key="4">
    <source>
        <dbReference type="ARBA" id="ARBA00022729"/>
    </source>
</evidence>
<dbReference type="Gene3D" id="3.80.10.10">
    <property type="entry name" value="Ribonuclease Inhibitor"/>
    <property type="match status" value="2"/>
</dbReference>
<dbReference type="AlphaFoldDB" id="A0A5K0Y710"/>
<dbReference type="SUPFAM" id="SSF52047">
    <property type="entry name" value="RNI-like"/>
    <property type="match status" value="1"/>
</dbReference>
<evidence type="ECO:0000313" key="11">
    <source>
        <dbReference type="EMBL" id="VVV73489.1"/>
    </source>
</evidence>
<dbReference type="GO" id="GO:0005524">
    <property type="term" value="F:ATP binding"/>
    <property type="evidence" value="ECO:0007669"/>
    <property type="project" value="UniProtKB-KW"/>
</dbReference>
<dbReference type="EMBL" id="LR721776">
    <property type="protein sequence ID" value="VVV73489.1"/>
    <property type="molecule type" value="Genomic_DNA"/>
</dbReference>
<keyword evidence="7" id="KW-0067">ATP-binding</keyword>
<keyword evidence="9" id="KW-0472">Membrane</keyword>
<evidence type="ECO:0000256" key="9">
    <source>
        <dbReference type="ARBA" id="ARBA00023136"/>
    </source>
</evidence>
<keyword evidence="6" id="KW-0547">Nucleotide-binding</keyword>
<gene>
    <name evidence="11" type="ORF">NYM_LOCUS7572</name>
</gene>
<accession>A0A5K0Y710</accession>
<evidence type="ECO:0000256" key="7">
    <source>
        <dbReference type="ARBA" id="ARBA00022840"/>
    </source>
</evidence>
<evidence type="ECO:0008006" key="12">
    <source>
        <dbReference type="Google" id="ProtNLM"/>
    </source>
</evidence>
<proteinExistence type="predicted"/>
<evidence type="ECO:0000256" key="5">
    <source>
        <dbReference type="ARBA" id="ARBA00022737"/>
    </source>
</evidence>
<comment type="subcellular location">
    <subcellularLocation>
        <location evidence="1">Membrane</location>
        <topology evidence="1">Single-pass membrane protein</topology>
    </subcellularLocation>
</comment>
<name>A0A5K0Y710_9MAGN</name>
<evidence type="ECO:0000256" key="10">
    <source>
        <dbReference type="ARBA" id="ARBA00023170"/>
    </source>
</evidence>
<organism evidence="11">
    <name type="scientific">Nymphaea colorata</name>
    <name type="common">pocket water lily</name>
    <dbReference type="NCBI Taxonomy" id="210225"/>
    <lineage>
        <taxon>Eukaryota</taxon>
        <taxon>Viridiplantae</taxon>
        <taxon>Streptophyta</taxon>
        <taxon>Embryophyta</taxon>
        <taxon>Tracheophyta</taxon>
        <taxon>Spermatophyta</taxon>
        <taxon>Magnoliopsida</taxon>
        <taxon>Nymphaeales</taxon>
        <taxon>Nymphaeaceae</taxon>
        <taxon>Nymphaea</taxon>
    </lineage>
</organism>
<dbReference type="GO" id="GO:0016020">
    <property type="term" value="C:membrane"/>
    <property type="evidence" value="ECO:0007669"/>
    <property type="project" value="UniProtKB-SubCell"/>
</dbReference>
<protein>
    <recommendedName>
        <fullName evidence="12">Leucine-rich repeat-containing N-terminal plant-type domain-containing protein</fullName>
    </recommendedName>
</protein>
<evidence type="ECO:0000256" key="6">
    <source>
        <dbReference type="ARBA" id="ARBA00022741"/>
    </source>
</evidence>
<dbReference type="InterPro" id="IPR032675">
    <property type="entry name" value="LRR_dom_sf"/>
</dbReference>
<dbReference type="InterPro" id="IPR051716">
    <property type="entry name" value="Plant_RL_S/T_kinase"/>
</dbReference>
<keyword evidence="5" id="KW-0677">Repeat</keyword>
<dbReference type="Pfam" id="PF13855">
    <property type="entry name" value="LRR_8"/>
    <property type="match status" value="1"/>
</dbReference>
<dbReference type="PANTHER" id="PTHR48053:SF47">
    <property type="entry name" value="RECEPTOR KINASE-LIKE PROTEIN XA21"/>
    <property type="match status" value="1"/>
</dbReference>
<evidence type="ECO:0000256" key="3">
    <source>
        <dbReference type="ARBA" id="ARBA00022692"/>
    </source>
</evidence>
<dbReference type="Pfam" id="PF00560">
    <property type="entry name" value="LRR_1"/>
    <property type="match status" value="3"/>
</dbReference>
<keyword evidence="10" id="KW-0675">Receptor</keyword>
<dbReference type="InterPro" id="IPR003591">
    <property type="entry name" value="Leu-rich_rpt_typical-subtyp"/>
</dbReference>
<sequence length="297" mass="32973">MSDNNFDGPFPPSFSNATSLQTISAGHNKFSGLIPLELGSLAQLKGLYLYRNKLTNVPGNRELSIITSFTNCQLLEEVDLSHNLLNDILSAFVGNLTTTLSKLDLSSNQIERIPLSLANLTKLIALGLSSNKIKGVIPLNVGQMHNLQVLFLDNNVLEGPIPLSIYQLVRMYDFDIELNMLIRSMSSSIRNLTSLQKLDLCPNNLSSRLPPGLCELDLWELYLQDNSSVGHLPLGLGNFATMINMDISANKLSGELPASLSKLQMLEYLNLSHNTFDGHIPQQHICRLHTKRLSTFW</sequence>
<dbReference type="FunFam" id="3.80.10.10:FF:000095">
    <property type="entry name" value="LRR receptor-like serine/threonine-protein kinase GSO1"/>
    <property type="match status" value="1"/>
</dbReference>
<keyword evidence="4" id="KW-0732">Signal</keyword>
<evidence type="ECO:0000256" key="1">
    <source>
        <dbReference type="ARBA" id="ARBA00004167"/>
    </source>
</evidence>
<dbReference type="InterPro" id="IPR001611">
    <property type="entry name" value="Leu-rich_rpt"/>
</dbReference>
<evidence type="ECO:0000256" key="8">
    <source>
        <dbReference type="ARBA" id="ARBA00022989"/>
    </source>
</evidence>
<keyword evidence="2" id="KW-0433">Leucine-rich repeat</keyword>
<dbReference type="PANTHER" id="PTHR48053">
    <property type="entry name" value="LEUCINE RICH REPEAT FAMILY PROTEIN, EXPRESSED"/>
    <property type="match status" value="1"/>
</dbReference>
<dbReference type="Gramene" id="NC11G0309520.1">
    <property type="protein sequence ID" value="NC11G0309520.1:cds"/>
    <property type="gene ID" value="NC11G0309520"/>
</dbReference>
<reference evidence="11" key="1">
    <citation type="submission" date="2019-09" db="EMBL/GenBank/DDBJ databases">
        <authorList>
            <person name="Zhang L."/>
        </authorList>
    </citation>
    <scope>NUCLEOTIDE SEQUENCE</scope>
</reference>
<dbReference type="SMART" id="SM00369">
    <property type="entry name" value="LRR_TYP"/>
    <property type="match status" value="5"/>
</dbReference>
<keyword evidence="8" id="KW-1133">Transmembrane helix</keyword>
<evidence type="ECO:0000256" key="2">
    <source>
        <dbReference type="ARBA" id="ARBA00022614"/>
    </source>
</evidence>
<dbReference type="PROSITE" id="PS51450">
    <property type="entry name" value="LRR"/>
    <property type="match status" value="2"/>
</dbReference>